<evidence type="ECO:0000313" key="3">
    <source>
        <dbReference type="Proteomes" id="UP000320876"/>
    </source>
</evidence>
<comment type="caution">
    <text evidence="2">The sequence shown here is derived from an EMBL/GenBank/DDBJ whole genome shotgun (WGS) entry which is preliminary data.</text>
</comment>
<dbReference type="OrthoDB" id="9969174at2"/>
<keyword evidence="1" id="KW-0732">Signal</keyword>
<gene>
    <name evidence="2" type="ORF">FB471_1955</name>
</gene>
<proteinExistence type="predicted"/>
<sequence>MRRSMLPLLGMLALLATGCSAGDGTRPPRVLPGQIEPVLRDRLDPLLSGSRLAETSGALDEGLDSSTHRVAARLTDGAGGSGTVSVRVDHPVVTRAEAECAYWMDPCSTHEFAGSTAVLINRSGHGAPADRSIMLSVYRDSDDAMLLDLTIRQSTDGSRFCQGGLPLAEFPLSAQDTLALAETLVT</sequence>
<dbReference type="Proteomes" id="UP000320876">
    <property type="component" value="Unassembled WGS sequence"/>
</dbReference>
<keyword evidence="3" id="KW-1185">Reference proteome</keyword>
<dbReference type="RefSeq" id="WP_141997072.1">
    <property type="nucleotide sequence ID" value="NZ_VFML01000001.1"/>
</dbReference>
<reference evidence="2 3" key="1">
    <citation type="submission" date="2019-06" db="EMBL/GenBank/DDBJ databases">
        <title>Sequencing the genomes of 1000 actinobacteria strains.</title>
        <authorList>
            <person name="Klenk H.-P."/>
        </authorList>
    </citation>
    <scope>NUCLEOTIDE SEQUENCE [LARGE SCALE GENOMIC DNA]</scope>
    <source>
        <strain evidence="2 3">DSM 45679</strain>
    </source>
</reference>
<organism evidence="2 3">
    <name type="scientific">Amycolatopsis cihanbeyliensis</name>
    <dbReference type="NCBI Taxonomy" id="1128664"/>
    <lineage>
        <taxon>Bacteria</taxon>
        <taxon>Bacillati</taxon>
        <taxon>Actinomycetota</taxon>
        <taxon>Actinomycetes</taxon>
        <taxon>Pseudonocardiales</taxon>
        <taxon>Pseudonocardiaceae</taxon>
        <taxon>Amycolatopsis</taxon>
    </lineage>
</organism>
<evidence type="ECO:0000256" key="1">
    <source>
        <dbReference type="SAM" id="SignalP"/>
    </source>
</evidence>
<feature type="signal peptide" evidence="1">
    <location>
        <begin position="1"/>
        <end position="21"/>
    </location>
</feature>
<accession>A0A542DGN0</accession>
<name>A0A542DGN0_AMYCI</name>
<evidence type="ECO:0008006" key="4">
    <source>
        <dbReference type="Google" id="ProtNLM"/>
    </source>
</evidence>
<dbReference type="PROSITE" id="PS51257">
    <property type="entry name" value="PROKAR_LIPOPROTEIN"/>
    <property type="match status" value="1"/>
</dbReference>
<dbReference type="EMBL" id="VFML01000001">
    <property type="protein sequence ID" value="TQJ02233.1"/>
    <property type="molecule type" value="Genomic_DNA"/>
</dbReference>
<evidence type="ECO:0000313" key="2">
    <source>
        <dbReference type="EMBL" id="TQJ02233.1"/>
    </source>
</evidence>
<feature type="chain" id="PRO_5021778660" description="Lipoprotein" evidence="1">
    <location>
        <begin position="22"/>
        <end position="186"/>
    </location>
</feature>
<dbReference type="AlphaFoldDB" id="A0A542DGN0"/>
<protein>
    <recommendedName>
        <fullName evidence="4">Lipoprotein</fullName>
    </recommendedName>
</protein>